<proteinExistence type="predicted"/>
<sequence>MNWSGYILSKELASVLFLFGFVIVIISISAFWYNLRRTPRITHGELGVLFAPYFSEAVADEVDKLFILIKQELKSHEFANRFTVLKLPPNIPVNSHEEAVSVLAKCNATVLVWGVFDNGATTVGFSPIRFTFHHSPIIPSQEWLDRIAVPIACGRYRFESKDVPVEREVLAKNIDLIARNLMGLAVLVAGLYADAEKIFSRLWIDVKTLLAKGKGNLAILERFFEQIKSDYTFAITGQICSLYSPYLFNEKLFKIPFSDLHQWLLRADKGLQINPRDSGSYMLKATFHFLLGQEEKAIQCAKRAKLFDQRALAGINFSLAFLYNYTGQFKKSRKEYKLGMAKESSYEERLVKECSYFIRQAIERYPEKKQLRLAFGLIEFYRGCREIGISEITQFIEIAEVDVSLNEFVVEGKRILKEAGTQSNIEDAILKETT</sequence>
<reference evidence="2 3" key="1">
    <citation type="journal article" date="2016" name="Nat. Commun.">
        <title>Thousands of microbial genomes shed light on interconnected biogeochemical processes in an aquifer system.</title>
        <authorList>
            <person name="Anantharaman K."/>
            <person name="Brown C.T."/>
            <person name="Hug L.A."/>
            <person name="Sharon I."/>
            <person name="Castelle C.J."/>
            <person name="Probst A.J."/>
            <person name="Thomas B.C."/>
            <person name="Singh A."/>
            <person name="Wilkins M.J."/>
            <person name="Karaoz U."/>
            <person name="Brodie E.L."/>
            <person name="Williams K.H."/>
            <person name="Hubbard S.S."/>
            <person name="Banfield J.F."/>
        </authorList>
    </citation>
    <scope>NUCLEOTIDE SEQUENCE [LARGE SCALE GENOMIC DNA]</scope>
</reference>
<gene>
    <name evidence="2" type="ORF">A3G33_08415</name>
</gene>
<dbReference type="SUPFAM" id="SSF48452">
    <property type="entry name" value="TPR-like"/>
    <property type="match status" value="1"/>
</dbReference>
<evidence type="ECO:0000256" key="1">
    <source>
        <dbReference type="SAM" id="Phobius"/>
    </source>
</evidence>
<dbReference type="Gene3D" id="1.25.40.10">
    <property type="entry name" value="Tetratricopeptide repeat domain"/>
    <property type="match status" value="1"/>
</dbReference>
<keyword evidence="1" id="KW-0472">Membrane</keyword>
<dbReference type="Proteomes" id="UP000178187">
    <property type="component" value="Unassembled WGS sequence"/>
</dbReference>
<keyword evidence="1" id="KW-1133">Transmembrane helix</keyword>
<dbReference type="AlphaFoldDB" id="A0A1G1KW70"/>
<comment type="caution">
    <text evidence="2">The sequence shown here is derived from an EMBL/GenBank/DDBJ whole genome shotgun (WGS) entry which is preliminary data.</text>
</comment>
<evidence type="ECO:0000313" key="3">
    <source>
        <dbReference type="Proteomes" id="UP000178187"/>
    </source>
</evidence>
<accession>A0A1G1KW70</accession>
<protein>
    <submittedName>
        <fullName evidence="2">Uncharacterized protein</fullName>
    </submittedName>
</protein>
<name>A0A1G1KW70_9BACT</name>
<keyword evidence="1" id="KW-0812">Transmembrane</keyword>
<evidence type="ECO:0000313" key="2">
    <source>
        <dbReference type="EMBL" id="OGW97188.1"/>
    </source>
</evidence>
<dbReference type="InterPro" id="IPR011990">
    <property type="entry name" value="TPR-like_helical_dom_sf"/>
</dbReference>
<organism evidence="2 3">
    <name type="scientific">Candidatus Danuiimicrobium aquiferis</name>
    <dbReference type="NCBI Taxonomy" id="1801832"/>
    <lineage>
        <taxon>Bacteria</taxon>
        <taxon>Pseudomonadati</taxon>
        <taxon>Candidatus Omnitrophota</taxon>
        <taxon>Candidatus Danuiimicrobium</taxon>
    </lineage>
</organism>
<feature type="transmembrane region" description="Helical" evidence="1">
    <location>
        <begin position="12"/>
        <end position="33"/>
    </location>
</feature>
<dbReference type="EMBL" id="MHFR01000043">
    <property type="protein sequence ID" value="OGW97188.1"/>
    <property type="molecule type" value="Genomic_DNA"/>
</dbReference>